<evidence type="ECO:0000256" key="2">
    <source>
        <dbReference type="ARBA" id="ARBA00007843"/>
    </source>
</evidence>
<evidence type="ECO:0000256" key="6">
    <source>
        <dbReference type="ARBA" id="ARBA00022974"/>
    </source>
</evidence>
<dbReference type="GO" id="GO:0009834">
    <property type="term" value="P:plant-type secondary cell wall biogenesis"/>
    <property type="evidence" value="ECO:0007669"/>
    <property type="project" value="TreeGrafter"/>
</dbReference>
<dbReference type="SMART" id="SM00554">
    <property type="entry name" value="FAS1"/>
    <property type="match status" value="1"/>
</dbReference>
<comment type="function">
    <text evidence="9">May be a cell surface adhesion protein.</text>
</comment>
<keyword evidence="3" id="KW-1003">Cell membrane</keyword>
<evidence type="ECO:0000256" key="7">
    <source>
        <dbReference type="ARBA" id="ARBA00023136"/>
    </source>
</evidence>
<keyword evidence="7" id="KW-0472">Membrane</keyword>
<dbReference type="InterPro" id="IPR000782">
    <property type="entry name" value="FAS1_domain"/>
</dbReference>
<dbReference type="SUPFAM" id="SSF82153">
    <property type="entry name" value="FAS1 domain"/>
    <property type="match status" value="1"/>
</dbReference>
<dbReference type="GO" id="GO:0005886">
    <property type="term" value="C:plasma membrane"/>
    <property type="evidence" value="ECO:0007669"/>
    <property type="project" value="UniProtKB-SubCell"/>
</dbReference>
<keyword evidence="14" id="KW-1185">Reference proteome</keyword>
<dbReference type="PROSITE" id="PS50213">
    <property type="entry name" value="FAS1"/>
    <property type="match status" value="1"/>
</dbReference>
<dbReference type="InterPro" id="IPR045003">
    <property type="entry name" value="FLA_A"/>
</dbReference>
<evidence type="ECO:0000259" key="12">
    <source>
        <dbReference type="PROSITE" id="PS50213"/>
    </source>
</evidence>
<dbReference type="Pfam" id="PF02469">
    <property type="entry name" value="Fasciclin"/>
    <property type="match status" value="1"/>
</dbReference>
<evidence type="ECO:0000256" key="5">
    <source>
        <dbReference type="ARBA" id="ARBA00022729"/>
    </source>
</evidence>
<dbReference type="Gene3D" id="2.30.180.10">
    <property type="entry name" value="FAS1 domain"/>
    <property type="match status" value="1"/>
</dbReference>
<proteinExistence type="inferred from homology"/>
<accession>A0AAP0WTQ7</accession>
<keyword evidence="6" id="KW-0654">Proteoglycan</keyword>
<name>A0AAP0WTQ7_LIQFO</name>
<comment type="similarity">
    <text evidence="2">Belongs to the fasciclin-like AGP family.</text>
</comment>
<evidence type="ECO:0000313" key="13">
    <source>
        <dbReference type="EMBL" id="KAK9279157.1"/>
    </source>
</evidence>
<keyword evidence="4" id="KW-0449">Lipoprotein</keyword>
<reference evidence="13 14" key="1">
    <citation type="journal article" date="2024" name="Plant J.">
        <title>Genome sequences and population genomics reveal climatic adaptation and genomic divergence between two closely related sweetgum species.</title>
        <authorList>
            <person name="Xu W.Q."/>
            <person name="Ren C.Q."/>
            <person name="Zhang X.Y."/>
            <person name="Comes H.P."/>
            <person name="Liu X.H."/>
            <person name="Li Y.G."/>
            <person name="Kettle C.J."/>
            <person name="Jalonen R."/>
            <person name="Gaisberger H."/>
            <person name="Ma Y.Z."/>
            <person name="Qiu Y.X."/>
        </authorList>
    </citation>
    <scope>NUCLEOTIDE SEQUENCE [LARGE SCALE GENOMIC DNA]</scope>
    <source>
        <strain evidence="13">Hangzhou</strain>
    </source>
</reference>
<keyword evidence="5 11" id="KW-0732">Signal</keyword>
<sequence>MMKQLLFSFTLLPLFLFHSTTTLAQSPAQAPAIPTPTIPTPAIPPPILPQPPAQPPTTTIPIVPSPPALAPAPASSTDIIKILKKVGHFTLLIRLMKNTQVADQINNQLSTSSQGLTVFAPTDNAFSSLRSGTLNSLTSIQQVQLLQFHILPAFLSTTQFQTASNPLRTQAGGTGNYDFPLNVTTANNIVNVTSGLVNATVTRTVYSDNQLAIYEVDKVLLPMGLFGPKPPASAPAPAPEQESTKSKPKKKSPVSAVPITTDSSGAVSFTRHGMVVSIGVAVIAAFSI</sequence>
<evidence type="ECO:0000256" key="3">
    <source>
        <dbReference type="ARBA" id="ARBA00022475"/>
    </source>
</evidence>
<evidence type="ECO:0000256" key="10">
    <source>
        <dbReference type="SAM" id="MobiDB-lite"/>
    </source>
</evidence>
<protein>
    <recommendedName>
        <fullName evidence="12">FAS1 domain-containing protein</fullName>
    </recommendedName>
</protein>
<dbReference type="EMBL" id="JBBPBK010000008">
    <property type="protein sequence ID" value="KAK9279157.1"/>
    <property type="molecule type" value="Genomic_DNA"/>
</dbReference>
<dbReference type="PANTHER" id="PTHR32077">
    <property type="entry name" value="FASCICLIN-LIKE ARABINOGALACTAN PROTEIN"/>
    <property type="match status" value="1"/>
</dbReference>
<evidence type="ECO:0000256" key="9">
    <source>
        <dbReference type="ARBA" id="ARBA00024686"/>
    </source>
</evidence>
<feature type="region of interest" description="Disordered" evidence="10">
    <location>
        <begin position="230"/>
        <end position="258"/>
    </location>
</feature>
<dbReference type="FunFam" id="2.30.180.10:FF:000006">
    <property type="entry name" value="Fasciclin-like arabinogalactan protein 11"/>
    <property type="match status" value="1"/>
</dbReference>
<organism evidence="13 14">
    <name type="scientific">Liquidambar formosana</name>
    <name type="common">Formosan gum</name>
    <dbReference type="NCBI Taxonomy" id="63359"/>
    <lineage>
        <taxon>Eukaryota</taxon>
        <taxon>Viridiplantae</taxon>
        <taxon>Streptophyta</taxon>
        <taxon>Embryophyta</taxon>
        <taxon>Tracheophyta</taxon>
        <taxon>Spermatophyta</taxon>
        <taxon>Magnoliopsida</taxon>
        <taxon>eudicotyledons</taxon>
        <taxon>Gunneridae</taxon>
        <taxon>Pentapetalae</taxon>
        <taxon>Saxifragales</taxon>
        <taxon>Altingiaceae</taxon>
        <taxon>Liquidambar</taxon>
    </lineage>
</organism>
<evidence type="ECO:0000256" key="11">
    <source>
        <dbReference type="SAM" id="SignalP"/>
    </source>
</evidence>
<keyword evidence="4" id="KW-0336">GPI-anchor</keyword>
<keyword evidence="8" id="KW-0325">Glycoprotein</keyword>
<dbReference type="GO" id="GO:0098552">
    <property type="term" value="C:side of membrane"/>
    <property type="evidence" value="ECO:0007669"/>
    <property type="project" value="UniProtKB-KW"/>
</dbReference>
<comment type="subcellular location">
    <subcellularLocation>
        <location evidence="1">Cell membrane</location>
        <topology evidence="1">Lipid-anchor</topology>
        <topology evidence="1">GPI-anchor</topology>
    </subcellularLocation>
</comment>
<evidence type="ECO:0000256" key="8">
    <source>
        <dbReference type="ARBA" id="ARBA00023180"/>
    </source>
</evidence>
<feature type="domain" description="FAS1" evidence="12">
    <location>
        <begin position="76"/>
        <end position="220"/>
    </location>
</feature>
<comment type="caution">
    <text evidence="13">The sequence shown here is derived from an EMBL/GenBank/DDBJ whole genome shotgun (WGS) entry which is preliminary data.</text>
</comment>
<gene>
    <name evidence="13" type="ORF">L1049_012834</name>
</gene>
<evidence type="ECO:0000256" key="1">
    <source>
        <dbReference type="ARBA" id="ARBA00004609"/>
    </source>
</evidence>
<dbReference type="Proteomes" id="UP001415857">
    <property type="component" value="Unassembled WGS sequence"/>
</dbReference>
<dbReference type="PANTHER" id="PTHR32077:SF65">
    <property type="entry name" value="FASCICLIN-LIKE ARABINOGALACTAN PROTEIN 11"/>
    <property type="match status" value="1"/>
</dbReference>
<evidence type="ECO:0000256" key="4">
    <source>
        <dbReference type="ARBA" id="ARBA00022622"/>
    </source>
</evidence>
<feature type="chain" id="PRO_5042988479" description="FAS1 domain-containing protein" evidence="11">
    <location>
        <begin position="25"/>
        <end position="288"/>
    </location>
</feature>
<dbReference type="InterPro" id="IPR036378">
    <property type="entry name" value="FAS1_dom_sf"/>
</dbReference>
<feature type="signal peptide" evidence="11">
    <location>
        <begin position="1"/>
        <end position="24"/>
    </location>
</feature>
<dbReference type="AlphaFoldDB" id="A0AAP0WTQ7"/>
<evidence type="ECO:0000313" key="14">
    <source>
        <dbReference type="Proteomes" id="UP001415857"/>
    </source>
</evidence>